<feature type="compositionally biased region" description="Basic and acidic residues" evidence="1">
    <location>
        <begin position="276"/>
        <end position="285"/>
    </location>
</feature>
<feature type="region of interest" description="Disordered" evidence="1">
    <location>
        <begin position="260"/>
        <end position="303"/>
    </location>
</feature>
<dbReference type="InterPro" id="IPR018330">
    <property type="entry name" value="RecT_fam"/>
</dbReference>
<dbReference type="NCBIfam" id="TIGR00616">
    <property type="entry name" value="rect"/>
    <property type="match status" value="1"/>
</dbReference>
<accession>A0A920CDU4</accession>
<keyword evidence="3" id="KW-1185">Reference proteome</keyword>
<proteinExistence type="predicted"/>
<protein>
    <submittedName>
        <fullName evidence="2">Recombinase RecT</fullName>
    </submittedName>
</protein>
<dbReference type="GO" id="GO:0006259">
    <property type="term" value="P:DNA metabolic process"/>
    <property type="evidence" value="ECO:0007669"/>
    <property type="project" value="InterPro"/>
</dbReference>
<dbReference type="Proteomes" id="UP000679779">
    <property type="component" value="Unassembled WGS sequence"/>
</dbReference>
<dbReference type="InterPro" id="IPR004590">
    <property type="entry name" value="ssDNA_annealing_RecT"/>
</dbReference>
<comment type="caution">
    <text evidence="2">The sequence shown here is derived from an EMBL/GenBank/DDBJ whole genome shotgun (WGS) entry which is preliminary data.</text>
</comment>
<dbReference type="Pfam" id="PF03837">
    <property type="entry name" value="RecT"/>
    <property type="match status" value="1"/>
</dbReference>
<dbReference type="GO" id="GO:0003677">
    <property type="term" value="F:DNA binding"/>
    <property type="evidence" value="ECO:0007669"/>
    <property type="project" value="InterPro"/>
</dbReference>
<organism evidence="2 3">
    <name type="scientific">Paenibacillus albilobatus</name>
    <dbReference type="NCBI Taxonomy" id="2716884"/>
    <lineage>
        <taxon>Bacteria</taxon>
        <taxon>Bacillati</taxon>
        <taxon>Bacillota</taxon>
        <taxon>Bacilli</taxon>
        <taxon>Bacillales</taxon>
        <taxon>Paenibacillaceae</taxon>
        <taxon>Paenibacillus</taxon>
    </lineage>
</organism>
<sequence length="303" mass="34048">MSSQLALVKRDTVDVVADKVRKFQERGEIHFPANYSPENAMKSAWLLLQSVQTKDNKPVLEACTRDSIANALLDMVVQGLNPAKKQGYFIPYGKNLTFQRSYFGTMAVTKRVTGAEDIDAQIIYEGDEFEFEVIRGRKKITKHKTAFSNIDDNKIAGAYCTIYWADGREYTEIMTIKEIRQAWKKSRQNPDKEGSTHNEFPGEMAKRTVINRACKAYMNTSDDGSLVMTHFNRQDEAIAEAEMEAEIAANANGEIIDITPPVSEKVEQGQSQASPEEPKEMRFDDFSDDIPPVGQAGNGPDSW</sequence>
<dbReference type="AlphaFoldDB" id="A0A920CDU4"/>
<gene>
    <name evidence="2" type="ORF">J2TS6_43600</name>
</gene>
<evidence type="ECO:0000313" key="3">
    <source>
        <dbReference type="Proteomes" id="UP000679779"/>
    </source>
</evidence>
<evidence type="ECO:0000256" key="1">
    <source>
        <dbReference type="SAM" id="MobiDB-lite"/>
    </source>
</evidence>
<dbReference type="RefSeq" id="WP_212958367.1">
    <property type="nucleotide sequence ID" value="NZ_BORQ01000005.1"/>
</dbReference>
<dbReference type="EMBL" id="BORQ01000005">
    <property type="protein sequence ID" value="GIO33219.1"/>
    <property type="molecule type" value="Genomic_DNA"/>
</dbReference>
<name>A0A920CDU4_9BACL</name>
<feature type="region of interest" description="Disordered" evidence="1">
    <location>
        <begin position="184"/>
        <end position="204"/>
    </location>
</feature>
<reference evidence="2" key="1">
    <citation type="submission" date="2021-03" db="EMBL/GenBank/DDBJ databases">
        <title>Antimicrobial resistance genes in bacteria isolated from Japanese honey, and their potential for conferring macrolide and lincosamide resistance in the American foulbrood pathogen Paenibacillus larvae.</title>
        <authorList>
            <person name="Okamoto M."/>
            <person name="Kumagai M."/>
            <person name="Kanamori H."/>
            <person name="Takamatsu D."/>
        </authorList>
    </citation>
    <scope>NUCLEOTIDE SEQUENCE</scope>
    <source>
        <strain evidence="2">J2TS6</strain>
    </source>
</reference>
<evidence type="ECO:0000313" key="2">
    <source>
        <dbReference type="EMBL" id="GIO33219.1"/>
    </source>
</evidence>